<keyword evidence="6" id="KW-1185">Reference proteome</keyword>
<keyword evidence="3" id="KW-0418">Kinase</keyword>
<evidence type="ECO:0000256" key="1">
    <source>
        <dbReference type="SAM" id="Phobius"/>
    </source>
</evidence>
<dbReference type="RefSeq" id="WP_028068322.1">
    <property type="nucleotide sequence ID" value="NZ_CP141191.1"/>
</dbReference>
<reference evidence="3 6" key="2">
    <citation type="submission" date="2024-06" db="EMBL/GenBank/DDBJ databases">
        <title>Soil Sphingobacterium thalpophilum.</title>
        <authorList>
            <person name="Yang J."/>
            <person name="Li J."/>
        </authorList>
    </citation>
    <scope>NUCLEOTIDE SEQUENCE [LARGE SCALE GENOMIC DNA]</scope>
    <source>
        <strain evidence="3 6">22g91tb</strain>
    </source>
</reference>
<dbReference type="GO" id="GO:0000155">
    <property type="term" value="F:phosphorelay sensor kinase activity"/>
    <property type="evidence" value="ECO:0007669"/>
    <property type="project" value="InterPro"/>
</dbReference>
<dbReference type="STRING" id="1123265.GCA_000686625_00167"/>
<dbReference type="AlphaFoldDB" id="A0A4U9W419"/>
<dbReference type="EMBL" id="JBEOQB010000002">
    <property type="protein sequence ID" value="MEZ0451232.1"/>
    <property type="molecule type" value="Genomic_DNA"/>
</dbReference>
<dbReference type="PANTHER" id="PTHR34220:SF7">
    <property type="entry name" value="SENSOR HISTIDINE KINASE YPDA"/>
    <property type="match status" value="1"/>
</dbReference>
<dbReference type="Gene3D" id="3.30.565.10">
    <property type="entry name" value="Histidine kinase-like ATPase, C-terminal domain"/>
    <property type="match status" value="1"/>
</dbReference>
<dbReference type="EMBL" id="LR590484">
    <property type="protein sequence ID" value="VTR53453.1"/>
    <property type="molecule type" value="Genomic_DNA"/>
</dbReference>
<dbReference type="SUPFAM" id="SSF55874">
    <property type="entry name" value="ATPase domain of HSP90 chaperone/DNA topoisomerase II/histidine kinase"/>
    <property type="match status" value="1"/>
</dbReference>
<gene>
    <name evidence="3" type="ORF">ABTW24_06470</name>
    <name evidence="4" type="ORF">NCTC11429_04829</name>
</gene>
<name>A0A4U9W419_9SPHI</name>
<evidence type="ECO:0000313" key="4">
    <source>
        <dbReference type="EMBL" id="VTR53453.1"/>
    </source>
</evidence>
<keyword evidence="1" id="KW-1133">Transmembrane helix</keyword>
<dbReference type="PANTHER" id="PTHR34220">
    <property type="entry name" value="SENSOR HISTIDINE KINASE YPDA"/>
    <property type="match status" value="1"/>
</dbReference>
<dbReference type="InterPro" id="IPR050640">
    <property type="entry name" value="Bact_2-comp_sensor_kinase"/>
</dbReference>
<feature type="transmembrane region" description="Helical" evidence="1">
    <location>
        <begin position="6"/>
        <end position="26"/>
    </location>
</feature>
<sequence>MMKTEIIDVIVVLLVPAAAVPWILYVKLRFRYKKLELEQRRQREIFQRMDNEQMKRMHRNRLNPHLLKNSLNGILSHAYQTYYTMDKLAMLLDYVLYESEMELVSPKADIEFVRNLIEVNKVKLSPLFDIRVKFDIDETDLEMLERPSLVPLITVDLIENAFKHADFHHPDSFISITFIFRHGVLELTVTNKISKRSPLNKTRSGIGSKTLEERLMLYYPNRHILRRFTENDMYNAYLQIRLYED</sequence>
<proteinExistence type="predicted"/>
<feature type="domain" description="Signal transduction histidine kinase internal region" evidence="2">
    <location>
        <begin position="57"/>
        <end position="124"/>
    </location>
</feature>
<dbReference type="Proteomes" id="UP001566204">
    <property type="component" value="Unassembled WGS sequence"/>
</dbReference>
<dbReference type="Proteomes" id="UP000308196">
    <property type="component" value="Chromosome"/>
</dbReference>
<keyword evidence="1" id="KW-0812">Transmembrane</keyword>
<dbReference type="InterPro" id="IPR036890">
    <property type="entry name" value="HATPase_C_sf"/>
</dbReference>
<organism evidence="4 5">
    <name type="scientific">Sphingobacterium thalpophilum</name>
    <dbReference type="NCBI Taxonomy" id="259"/>
    <lineage>
        <taxon>Bacteria</taxon>
        <taxon>Pseudomonadati</taxon>
        <taxon>Bacteroidota</taxon>
        <taxon>Sphingobacteriia</taxon>
        <taxon>Sphingobacteriales</taxon>
        <taxon>Sphingobacteriaceae</taxon>
        <taxon>Sphingobacterium</taxon>
    </lineage>
</organism>
<keyword evidence="1" id="KW-0472">Membrane</keyword>
<keyword evidence="3" id="KW-0808">Transferase</keyword>
<dbReference type="InterPro" id="IPR010559">
    <property type="entry name" value="Sig_transdc_His_kin_internal"/>
</dbReference>
<dbReference type="GeneID" id="78465396"/>
<dbReference type="KEGG" id="stha:NCTC11429_04829"/>
<evidence type="ECO:0000313" key="3">
    <source>
        <dbReference type="EMBL" id="MEZ0451232.1"/>
    </source>
</evidence>
<reference evidence="4 5" key="1">
    <citation type="submission" date="2019-05" db="EMBL/GenBank/DDBJ databases">
        <authorList>
            <consortium name="Pathogen Informatics"/>
        </authorList>
    </citation>
    <scope>NUCLEOTIDE SEQUENCE [LARGE SCALE GENOMIC DNA]</scope>
    <source>
        <strain evidence="4 5">NCTC11429</strain>
    </source>
</reference>
<protein>
    <submittedName>
        <fullName evidence="3">Histidine kinase</fullName>
    </submittedName>
    <submittedName>
        <fullName evidence="4">Predicted signal transduction protein with a C-terminal ATPase domain</fullName>
    </submittedName>
</protein>
<dbReference type="GO" id="GO:0016020">
    <property type="term" value="C:membrane"/>
    <property type="evidence" value="ECO:0007669"/>
    <property type="project" value="InterPro"/>
</dbReference>
<evidence type="ECO:0000313" key="6">
    <source>
        <dbReference type="Proteomes" id="UP001566204"/>
    </source>
</evidence>
<evidence type="ECO:0000259" key="2">
    <source>
        <dbReference type="Pfam" id="PF06580"/>
    </source>
</evidence>
<evidence type="ECO:0000313" key="5">
    <source>
        <dbReference type="Proteomes" id="UP000308196"/>
    </source>
</evidence>
<dbReference type="Pfam" id="PF06580">
    <property type="entry name" value="His_kinase"/>
    <property type="match status" value="1"/>
</dbReference>
<accession>A0A4U9W419</accession>